<sequence length="41" mass="5101">MEMTRHFHFGRLCLRHKHGYCDQVTQEMRESHSVIVFRHPY</sequence>
<dbReference type="Proteomes" id="UP000007266">
    <property type="component" value="Linkage group 9"/>
</dbReference>
<organism evidence="1 2">
    <name type="scientific">Tribolium castaneum</name>
    <name type="common">Red flour beetle</name>
    <dbReference type="NCBI Taxonomy" id="7070"/>
    <lineage>
        <taxon>Eukaryota</taxon>
        <taxon>Metazoa</taxon>
        <taxon>Ecdysozoa</taxon>
        <taxon>Arthropoda</taxon>
        <taxon>Hexapoda</taxon>
        <taxon>Insecta</taxon>
        <taxon>Pterygota</taxon>
        <taxon>Neoptera</taxon>
        <taxon>Endopterygota</taxon>
        <taxon>Coleoptera</taxon>
        <taxon>Polyphaga</taxon>
        <taxon>Cucujiformia</taxon>
        <taxon>Tenebrionidae</taxon>
        <taxon>Tenebrionidae incertae sedis</taxon>
        <taxon>Tribolium</taxon>
    </lineage>
</organism>
<reference evidence="1 2" key="2">
    <citation type="journal article" date="2010" name="Nucleic Acids Res.">
        <title>BeetleBase in 2010: revisions to provide comprehensive genomic information for Tribolium castaneum.</title>
        <authorList>
            <person name="Kim H.S."/>
            <person name="Murphy T."/>
            <person name="Xia J."/>
            <person name="Caragea D."/>
            <person name="Park Y."/>
            <person name="Beeman R.W."/>
            <person name="Lorenzen M.D."/>
            <person name="Butcher S."/>
            <person name="Manak J.R."/>
            <person name="Brown S.J."/>
        </authorList>
    </citation>
    <scope>GENOME REANNOTATION</scope>
    <source>
        <strain evidence="1 2">Georgia GA2</strain>
    </source>
</reference>
<dbReference type="EMBL" id="KQ971372">
    <property type="protein sequence ID" value="KYB25400.1"/>
    <property type="molecule type" value="Genomic_DNA"/>
</dbReference>
<keyword evidence="2" id="KW-1185">Reference proteome</keyword>
<reference evidence="1 2" key="1">
    <citation type="journal article" date="2008" name="Nature">
        <title>The genome of the model beetle and pest Tribolium castaneum.</title>
        <authorList>
            <consortium name="Tribolium Genome Sequencing Consortium"/>
            <person name="Richards S."/>
            <person name="Gibbs R.A."/>
            <person name="Weinstock G.M."/>
            <person name="Brown S.J."/>
            <person name="Denell R."/>
            <person name="Beeman R.W."/>
            <person name="Gibbs R."/>
            <person name="Beeman R.W."/>
            <person name="Brown S.J."/>
            <person name="Bucher G."/>
            <person name="Friedrich M."/>
            <person name="Grimmelikhuijzen C.J."/>
            <person name="Klingler M."/>
            <person name="Lorenzen M."/>
            <person name="Richards S."/>
            <person name="Roth S."/>
            <person name="Schroder R."/>
            <person name="Tautz D."/>
            <person name="Zdobnov E.M."/>
            <person name="Muzny D."/>
            <person name="Gibbs R.A."/>
            <person name="Weinstock G.M."/>
            <person name="Attaway T."/>
            <person name="Bell S."/>
            <person name="Buhay C.J."/>
            <person name="Chandrabose M.N."/>
            <person name="Chavez D."/>
            <person name="Clerk-Blankenburg K.P."/>
            <person name="Cree A."/>
            <person name="Dao M."/>
            <person name="Davis C."/>
            <person name="Chacko J."/>
            <person name="Dinh H."/>
            <person name="Dugan-Rocha S."/>
            <person name="Fowler G."/>
            <person name="Garner T.T."/>
            <person name="Garnes J."/>
            <person name="Gnirke A."/>
            <person name="Hawes A."/>
            <person name="Hernandez J."/>
            <person name="Hines S."/>
            <person name="Holder M."/>
            <person name="Hume J."/>
            <person name="Jhangiani S.N."/>
            <person name="Joshi V."/>
            <person name="Khan Z.M."/>
            <person name="Jackson L."/>
            <person name="Kovar C."/>
            <person name="Kowis A."/>
            <person name="Lee S."/>
            <person name="Lewis L.R."/>
            <person name="Margolis J."/>
            <person name="Morgan M."/>
            <person name="Nazareth L.V."/>
            <person name="Nguyen N."/>
            <person name="Okwuonu G."/>
            <person name="Parker D."/>
            <person name="Richards S."/>
            <person name="Ruiz S.J."/>
            <person name="Santibanez J."/>
            <person name="Savard J."/>
            <person name="Scherer S.E."/>
            <person name="Schneider B."/>
            <person name="Sodergren E."/>
            <person name="Tautz D."/>
            <person name="Vattahil S."/>
            <person name="Villasana D."/>
            <person name="White C.S."/>
            <person name="Wright R."/>
            <person name="Park Y."/>
            <person name="Beeman R.W."/>
            <person name="Lord J."/>
            <person name="Oppert B."/>
            <person name="Lorenzen M."/>
            <person name="Brown S."/>
            <person name="Wang L."/>
            <person name="Savard J."/>
            <person name="Tautz D."/>
            <person name="Richards S."/>
            <person name="Weinstock G."/>
            <person name="Gibbs R.A."/>
            <person name="Liu Y."/>
            <person name="Worley K."/>
            <person name="Weinstock G."/>
            <person name="Elsik C.G."/>
            <person name="Reese J.T."/>
            <person name="Elhaik E."/>
            <person name="Landan G."/>
            <person name="Graur D."/>
            <person name="Arensburger P."/>
            <person name="Atkinson P."/>
            <person name="Beeman R.W."/>
            <person name="Beidler J."/>
            <person name="Brown S.J."/>
            <person name="Demuth J.P."/>
            <person name="Drury D.W."/>
            <person name="Du Y.Z."/>
            <person name="Fujiwara H."/>
            <person name="Lorenzen M."/>
            <person name="Maselli V."/>
            <person name="Osanai M."/>
            <person name="Park Y."/>
            <person name="Robertson H.M."/>
            <person name="Tu Z."/>
            <person name="Wang J.J."/>
            <person name="Wang S."/>
            <person name="Richards S."/>
            <person name="Song H."/>
            <person name="Zhang L."/>
            <person name="Sodergren E."/>
            <person name="Werner D."/>
            <person name="Stanke M."/>
            <person name="Morgenstern B."/>
            <person name="Solovyev V."/>
            <person name="Kosarev P."/>
            <person name="Brown G."/>
            <person name="Chen H.C."/>
            <person name="Ermolaeva O."/>
            <person name="Hlavina W."/>
            <person name="Kapustin Y."/>
            <person name="Kiryutin B."/>
            <person name="Kitts P."/>
            <person name="Maglott D."/>
            <person name="Pruitt K."/>
            <person name="Sapojnikov V."/>
            <person name="Souvorov A."/>
            <person name="Mackey A.J."/>
            <person name="Waterhouse R.M."/>
            <person name="Wyder S."/>
            <person name="Zdobnov E.M."/>
            <person name="Zdobnov E.M."/>
            <person name="Wyder S."/>
            <person name="Kriventseva E.V."/>
            <person name="Kadowaki T."/>
            <person name="Bork P."/>
            <person name="Aranda M."/>
            <person name="Bao R."/>
            <person name="Beermann A."/>
            <person name="Berns N."/>
            <person name="Bolognesi R."/>
            <person name="Bonneton F."/>
            <person name="Bopp D."/>
            <person name="Brown S.J."/>
            <person name="Bucher G."/>
            <person name="Butts T."/>
            <person name="Chaumot A."/>
            <person name="Denell R.E."/>
            <person name="Ferrier D.E."/>
            <person name="Friedrich M."/>
            <person name="Gordon C.M."/>
            <person name="Jindra M."/>
            <person name="Klingler M."/>
            <person name="Lan Q."/>
            <person name="Lattorff H.M."/>
            <person name="Laudet V."/>
            <person name="von Levetsow C."/>
            <person name="Liu Z."/>
            <person name="Lutz R."/>
            <person name="Lynch J.A."/>
            <person name="da Fonseca R.N."/>
            <person name="Posnien N."/>
            <person name="Reuter R."/>
            <person name="Roth S."/>
            <person name="Savard J."/>
            <person name="Schinko J.B."/>
            <person name="Schmitt C."/>
            <person name="Schoppmeier M."/>
            <person name="Schroder R."/>
            <person name="Shippy T.D."/>
            <person name="Simonnet F."/>
            <person name="Marques-Souza H."/>
            <person name="Tautz D."/>
            <person name="Tomoyasu Y."/>
            <person name="Trauner J."/>
            <person name="Van der Zee M."/>
            <person name="Vervoort M."/>
            <person name="Wittkopp N."/>
            <person name="Wimmer E.A."/>
            <person name="Yang X."/>
            <person name="Jones A.K."/>
            <person name="Sattelle D.B."/>
            <person name="Ebert P.R."/>
            <person name="Nelson D."/>
            <person name="Scott J.G."/>
            <person name="Beeman R.W."/>
            <person name="Muthukrishnan S."/>
            <person name="Kramer K.J."/>
            <person name="Arakane Y."/>
            <person name="Beeman R.W."/>
            <person name="Zhu Q."/>
            <person name="Hogenkamp D."/>
            <person name="Dixit R."/>
            <person name="Oppert B."/>
            <person name="Jiang H."/>
            <person name="Zou Z."/>
            <person name="Marshall J."/>
            <person name="Elpidina E."/>
            <person name="Vinokurov K."/>
            <person name="Oppert C."/>
            <person name="Zou Z."/>
            <person name="Evans J."/>
            <person name="Lu Z."/>
            <person name="Zhao P."/>
            <person name="Sumathipala N."/>
            <person name="Altincicek B."/>
            <person name="Vilcinskas A."/>
            <person name="Williams M."/>
            <person name="Hultmark D."/>
            <person name="Hetru C."/>
            <person name="Jiang H."/>
            <person name="Grimmelikhuijzen C.J."/>
            <person name="Hauser F."/>
            <person name="Cazzamali G."/>
            <person name="Williamson M."/>
            <person name="Park Y."/>
            <person name="Li B."/>
            <person name="Tanaka Y."/>
            <person name="Predel R."/>
            <person name="Neupert S."/>
            <person name="Schachtner J."/>
            <person name="Verleyen P."/>
            <person name="Raible F."/>
            <person name="Bork P."/>
            <person name="Friedrich M."/>
            <person name="Walden K.K."/>
            <person name="Robertson H.M."/>
            <person name="Angeli S."/>
            <person name="Foret S."/>
            <person name="Bucher G."/>
            <person name="Schuetz S."/>
            <person name="Maleszka R."/>
            <person name="Wimmer E.A."/>
            <person name="Beeman R.W."/>
            <person name="Lorenzen M."/>
            <person name="Tomoyasu Y."/>
            <person name="Miller S.C."/>
            <person name="Grossmann D."/>
            <person name="Bucher G."/>
        </authorList>
    </citation>
    <scope>NUCLEOTIDE SEQUENCE [LARGE SCALE GENOMIC DNA]</scope>
    <source>
        <strain evidence="1 2">Georgia GA2</strain>
    </source>
</reference>
<protein>
    <submittedName>
        <fullName evidence="1">Uncharacterized protein</fullName>
    </submittedName>
</protein>
<name>A0A139WBX0_TRICA</name>
<dbReference type="InParanoid" id="A0A139WBX0"/>
<proteinExistence type="predicted"/>
<evidence type="ECO:0000313" key="2">
    <source>
        <dbReference type="Proteomes" id="UP000007266"/>
    </source>
</evidence>
<evidence type="ECO:0000313" key="1">
    <source>
        <dbReference type="EMBL" id="KYB25400.1"/>
    </source>
</evidence>
<gene>
    <name evidence="1" type="primary">AUGUSTUS-3.0.2_34893</name>
    <name evidence="1" type="ORF">TcasGA2_TC034893</name>
</gene>
<accession>A0A139WBX0</accession>
<dbReference type="AlphaFoldDB" id="A0A139WBX0"/>